<reference evidence="2 3" key="1">
    <citation type="submission" date="2019-08" db="EMBL/GenBank/DDBJ databases">
        <title>Selenomonas sp. mPRGC5 and Selenomonas sp. mPRGC8 isolated from ruminal fluid of dairy goat (Capra hircus).</title>
        <authorList>
            <person name="Poothong S."/>
            <person name="Nuengjamnong C."/>
            <person name="Tanasupawat S."/>
        </authorList>
    </citation>
    <scope>NUCLEOTIDE SEQUENCE [LARGE SCALE GENOMIC DNA]</scope>
    <source>
        <strain evidence="3">mPRGC8</strain>
    </source>
</reference>
<dbReference type="RefSeq" id="WP_149189514.1">
    <property type="nucleotide sequence ID" value="NZ_VTOZ01000023.1"/>
</dbReference>
<evidence type="ECO:0000313" key="3">
    <source>
        <dbReference type="Proteomes" id="UP000322783"/>
    </source>
</evidence>
<name>A0A5D6WMM1_9FIRM</name>
<dbReference type="SUPFAM" id="SSF52266">
    <property type="entry name" value="SGNH hydrolase"/>
    <property type="match status" value="1"/>
</dbReference>
<feature type="transmembrane region" description="Helical" evidence="1">
    <location>
        <begin position="7"/>
        <end position="34"/>
    </location>
</feature>
<proteinExistence type="predicted"/>
<evidence type="ECO:0000313" key="2">
    <source>
        <dbReference type="EMBL" id="TYZ27664.1"/>
    </source>
</evidence>
<accession>A0A5D6WMM1</accession>
<comment type="caution">
    <text evidence="2">The sequence shown here is derived from an EMBL/GenBank/DDBJ whole genome shotgun (WGS) entry which is preliminary data.</text>
</comment>
<dbReference type="AlphaFoldDB" id="A0A5D6WMM1"/>
<gene>
    <name evidence="2" type="ORF">FZ041_10485</name>
</gene>
<protein>
    <recommendedName>
        <fullName evidence="4">SGNH/GDSL hydrolase family protein</fullName>
    </recommendedName>
</protein>
<evidence type="ECO:0008006" key="4">
    <source>
        <dbReference type="Google" id="ProtNLM"/>
    </source>
</evidence>
<sequence length="327" mass="37030">MSNKRFVYTFIFGVLSVMLLLWGAIIVVPFSWYMGDGYNSWYFQKQAVMCQEGEADILLLGDSTMKSAGIPQEIGKKCLNLGLVGGSPIEAYYSLAAYLENHAYKPQVVVVQFIPTLYSDIAAYSSRTMCFHYLTKAQEKEVEDIRFEQDGLSVSEKKTLQLKRLAFEAYMPQIYGFDFCNRMLAGGNDVAADQRNFYQNNGWEAIQSGGENTSLNVAASMQEFHVLPTMEIYLKRLADLCKEHNIELLIEQAPMTNHSYQRVVQSGYLAQYQVYLTELADECGVIVSKEIPVYETDCFGDATHLNEKGARQYSQRLKAKLAPIVCR</sequence>
<keyword evidence="1" id="KW-0472">Membrane</keyword>
<dbReference type="EMBL" id="VTOZ01000023">
    <property type="protein sequence ID" value="TYZ27664.1"/>
    <property type="molecule type" value="Genomic_DNA"/>
</dbReference>
<organism evidence="2 3">
    <name type="scientific">Selenomonas caprae</name>
    <dbReference type="NCBI Taxonomy" id="2606905"/>
    <lineage>
        <taxon>Bacteria</taxon>
        <taxon>Bacillati</taxon>
        <taxon>Bacillota</taxon>
        <taxon>Negativicutes</taxon>
        <taxon>Selenomonadales</taxon>
        <taxon>Selenomonadaceae</taxon>
        <taxon>Selenomonas</taxon>
    </lineage>
</organism>
<keyword evidence="1" id="KW-1133">Transmembrane helix</keyword>
<dbReference type="Proteomes" id="UP000322783">
    <property type="component" value="Unassembled WGS sequence"/>
</dbReference>
<keyword evidence="1" id="KW-0812">Transmembrane</keyword>
<evidence type="ECO:0000256" key="1">
    <source>
        <dbReference type="SAM" id="Phobius"/>
    </source>
</evidence>
<keyword evidence="3" id="KW-1185">Reference proteome</keyword>